<gene>
    <name evidence="12" type="ORF">PQU92_07855</name>
</gene>
<dbReference type="SMART" id="SM00633">
    <property type="entry name" value="Glyco_10"/>
    <property type="match status" value="1"/>
</dbReference>
<evidence type="ECO:0000313" key="13">
    <source>
        <dbReference type="Proteomes" id="UP001214854"/>
    </source>
</evidence>
<comment type="similarity">
    <text evidence="2 9">Belongs to the glycosyl hydrolase 10 (cellulase F) family.</text>
</comment>
<keyword evidence="8 9" id="KW-0624">Polysaccharide degradation</keyword>
<dbReference type="RefSeq" id="WP_272747664.1">
    <property type="nucleotide sequence ID" value="NZ_JAQQKX010000005.1"/>
</dbReference>
<dbReference type="PANTHER" id="PTHR31490:SF88">
    <property type="entry name" value="BETA-XYLANASE"/>
    <property type="match status" value="1"/>
</dbReference>
<evidence type="ECO:0000256" key="8">
    <source>
        <dbReference type="ARBA" id="ARBA00023326"/>
    </source>
</evidence>
<dbReference type="PANTHER" id="PTHR31490">
    <property type="entry name" value="GLYCOSYL HYDROLASE"/>
    <property type="match status" value="1"/>
</dbReference>
<protein>
    <recommendedName>
        <fullName evidence="9">Beta-xylanase</fullName>
        <ecNumber evidence="9">3.2.1.8</ecNumber>
    </recommendedName>
</protein>
<dbReference type="Pfam" id="PF00331">
    <property type="entry name" value="Glyco_hydro_10"/>
    <property type="match status" value="1"/>
</dbReference>
<comment type="catalytic activity">
    <reaction evidence="1 9">
        <text>Endohydrolysis of (1-&gt;4)-beta-D-xylosidic linkages in xylans.</text>
        <dbReference type="EC" id="3.2.1.8"/>
    </reaction>
</comment>
<proteinExistence type="inferred from homology"/>
<dbReference type="PRINTS" id="PR00134">
    <property type="entry name" value="GLHYDRLASE10"/>
</dbReference>
<accession>A0ABT5HT06</accession>
<keyword evidence="7 9" id="KW-0326">Glycosidase</keyword>
<dbReference type="EMBL" id="JAQQKX010000005">
    <property type="protein sequence ID" value="MDC7683187.1"/>
    <property type="molecule type" value="Genomic_DNA"/>
</dbReference>
<dbReference type="Gene3D" id="3.20.20.80">
    <property type="entry name" value="Glycosidases"/>
    <property type="match status" value="1"/>
</dbReference>
<keyword evidence="6 9" id="KW-0119">Carbohydrate metabolism</keyword>
<dbReference type="InterPro" id="IPR001000">
    <property type="entry name" value="GH10_dom"/>
</dbReference>
<evidence type="ECO:0000256" key="7">
    <source>
        <dbReference type="ARBA" id="ARBA00023295"/>
    </source>
</evidence>
<evidence type="ECO:0000256" key="2">
    <source>
        <dbReference type="ARBA" id="ARBA00007495"/>
    </source>
</evidence>
<dbReference type="SUPFAM" id="SSF51445">
    <property type="entry name" value="(Trans)glycosidases"/>
    <property type="match status" value="1"/>
</dbReference>
<evidence type="ECO:0000256" key="6">
    <source>
        <dbReference type="ARBA" id="ARBA00023277"/>
    </source>
</evidence>
<keyword evidence="3" id="KW-0858">Xylan degradation</keyword>
<organism evidence="12 13">
    <name type="scientific">Asticcacaulis aquaticus</name>
    <dbReference type="NCBI Taxonomy" id="2984212"/>
    <lineage>
        <taxon>Bacteria</taxon>
        <taxon>Pseudomonadati</taxon>
        <taxon>Pseudomonadota</taxon>
        <taxon>Alphaproteobacteria</taxon>
        <taxon>Caulobacterales</taxon>
        <taxon>Caulobacteraceae</taxon>
        <taxon>Asticcacaulis</taxon>
    </lineage>
</organism>
<keyword evidence="5 9" id="KW-0378">Hydrolase</keyword>
<dbReference type="PROSITE" id="PS51257">
    <property type="entry name" value="PROKAR_LIPOPROTEIN"/>
    <property type="match status" value="1"/>
</dbReference>
<dbReference type="PROSITE" id="PS51760">
    <property type="entry name" value="GH10_2"/>
    <property type="match status" value="1"/>
</dbReference>
<feature type="signal peptide" evidence="10">
    <location>
        <begin position="1"/>
        <end position="23"/>
    </location>
</feature>
<evidence type="ECO:0000256" key="5">
    <source>
        <dbReference type="ARBA" id="ARBA00022801"/>
    </source>
</evidence>
<evidence type="ECO:0000256" key="3">
    <source>
        <dbReference type="ARBA" id="ARBA00022651"/>
    </source>
</evidence>
<dbReference type="EC" id="3.2.1.8" evidence="9"/>
<evidence type="ECO:0000313" key="12">
    <source>
        <dbReference type="EMBL" id="MDC7683187.1"/>
    </source>
</evidence>
<name>A0ABT5HT06_9CAUL</name>
<evidence type="ECO:0000256" key="1">
    <source>
        <dbReference type="ARBA" id="ARBA00000681"/>
    </source>
</evidence>
<evidence type="ECO:0000256" key="10">
    <source>
        <dbReference type="SAM" id="SignalP"/>
    </source>
</evidence>
<reference evidence="12 13" key="1">
    <citation type="submission" date="2023-01" db="EMBL/GenBank/DDBJ databases">
        <title>Novel species of the genus Asticcacaulis isolated from rivers.</title>
        <authorList>
            <person name="Lu H."/>
        </authorList>
    </citation>
    <scope>NUCLEOTIDE SEQUENCE [LARGE SCALE GENOMIC DNA]</scope>
    <source>
        <strain evidence="12 13">BYS171W</strain>
    </source>
</reference>
<dbReference type="Proteomes" id="UP001214854">
    <property type="component" value="Unassembled WGS sequence"/>
</dbReference>
<dbReference type="InterPro" id="IPR044846">
    <property type="entry name" value="GH10"/>
</dbReference>
<dbReference type="InterPro" id="IPR017853">
    <property type="entry name" value="GH"/>
</dbReference>
<keyword evidence="13" id="KW-1185">Reference proteome</keyword>
<feature type="domain" description="GH10" evidence="11">
    <location>
        <begin position="25"/>
        <end position="346"/>
    </location>
</feature>
<comment type="caution">
    <text evidence="12">The sequence shown here is derived from an EMBL/GenBank/DDBJ whole genome shotgun (WGS) entry which is preliminary data.</text>
</comment>
<evidence type="ECO:0000259" key="11">
    <source>
        <dbReference type="PROSITE" id="PS51760"/>
    </source>
</evidence>
<keyword evidence="4 10" id="KW-0732">Signal</keyword>
<feature type="chain" id="PRO_5047137499" description="Beta-xylanase" evidence="10">
    <location>
        <begin position="24"/>
        <end position="348"/>
    </location>
</feature>
<sequence>MIDRRAALTGLSAAILSSCTGEAATTDAAPLKSFLTAPLGVAAMTAEFADPQWQALTATHFDRLTPEWEMKMEYILQSDGSHRFEAPDRLLRQAKLNRQGIFGHALVWYAQDGAYFQNLRSDKARFEAAYRAYVQAVVGRYTGQVDGWDVVNEPILDDGSGLRNCLWRDVLGDYYIDIAYHAAHGADPACPLVLNDYNLEHTPAKRRQFLKLVDDMQKRGVPLHVLGTQTHISAALEPGALKATLRDLAATGLKIHVSEVDVSLKEAAKNAFDFKSYRAQQIRQIEELAEAWLSLPVAQQYGITIWGLRDKDSWYNRSQKGLLADEPLLFDDTGALKPLGQAFVKALR</sequence>
<evidence type="ECO:0000256" key="4">
    <source>
        <dbReference type="ARBA" id="ARBA00022729"/>
    </source>
</evidence>
<evidence type="ECO:0000256" key="9">
    <source>
        <dbReference type="RuleBase" id="RU361174"/>
    </source>
</evidence>